<evidence type="ECO:0000313" key="1">
    <source>
        <dbReference type="EMBL" id="KAK2557574.1"/>
    </source>
</evidence>
<name>A0AAD9QAE5_ACRCE</name>
<dbReference type="EMBL" id="JARQWQ010000049">
    <property type="protein sequence ID" value="KAK2557574.1"/>
    <property type="molecule type" value="Genomic_DNA"/>
</dbReference>
<dbReference type="Proteomes" id="UP001249851">
    <property type="component" value="Unassembled WGS sequence"/>
</dbReference>
<dbReference type="AlphaFoldDB" id="A0AAD9QAE5"/>
<sequence>MPHEIPQKAIMELEFVGVGSCAELGTCYTSTLTKLLDAPVPVMTKNVVKRKRVPWFSNDIRLAIRLRRAAERKWRKSNLAQDYLSFKNGRKRANYIMSTARKEYFSDFISQNSTNQAKLFQSVKTLLY</sequence>
<organism evidence="1 2">
    <name type="scientific">Acropora cervicornis</name>
    <name type="common">Staghorn coral</name>
    <dbReference type="NCBI Taxonomy" id="6130"/>
    <lineage>
        <taxon>Eukaryota</taxon>
        <taxon>Metazoa</taxon>
        <taxon>Cnidaria</taxon>
        <taxon>Anthozoa</taxon>
        <taxon>Hexacorallia</taxon>
        <taxon>Scleractinia</taxon>
        <taxon>Astrocoeniina</taxon>
        <taxon>Acroporidae</taxon>
        <taxon>Acropora</taxon>
    </lineage>
</organism>
<comment type="caution">
    <text evidence="1">The sequence shown here is derived from an EMBL/GenBank/DDBJ whole genome shotgun (WGS) entry which is preliminary data.</text>
</comment>
<protein>
    <submittedName>
        <fullName evidence="1">Uncharacterized protein</fullName>
    </submittedName>
</protein>
<reference evidence="1" key="2">
    <citation type="journal article" date="2023" name="Science">
        <title>Genomic signatures of disease resistance in endangered staghorn corals.</title>
        <authorList>
            <person name="Vollmer S.V."/>
            <person name="Selwyn J.D."/>
            <person name="Despard B.A."/>
            <person name="Roesel C.L."/>
        </authorList>
    </citation>
    <scope>NUCLEOTIDE SEQUENCE</scope>
    <source>
        <strain evidence="1">K2</strain>
    </source>
</reference>
<accession>A0AAD9QAE5</accession>
<proteinExistence type="predicted"/>
<gene>
    <name evidence="1" type="ORF">P5673_020335</name>
</gene>
<keyword evidence="2" id="KW-1185">Reference proteome</keyword>
<evidence type="ECO:0000313" key="2">
    <source>
        <dbReference type="Proteomes" id="UP001249851"/>
    </source>
</evidence>
<reference evidence="1" key="1">
    <citation type="journal article" date="2023" name="G3 (Bethesda)">
        <title>Whole genome assembly and annotation of the endangered Caribbean coral Acropora cervicornis.</title>
        <authorList>
            <person name="Selwyn J.D."/>
            <person name="Vollmer S.V."/>
        </authorList>
    </citation>
    <scope>NUCLEOTIDE SEQUENCE</scope>
    <source>
        <strain evidence="1">K2</strain>
    </source>
</reference>